<feature type="region of interest" description="Disordered" evidence="1">
    <location>
        <begin position="1"/>
        <end position="42"/>
    </location>
</feature>
<dbReference type="KEGG" id="bact:AB656_01040"/>
<accession>A0A086YZT4</accession>
<proteinExistence type="predicted"/>
<evidence type="ECO:0000256" key="1">
    <source>
        <dbReference type="SAM" id="MobiDB-lite"/>
    </source>
</evidence>
<name>A0A086YZT4_9BIFI</name>
<gene>
    <name evidence="2" type="ORF">BACT_0484</name>
</gene>
<organism evidence="2 3">
    <name type="scientific">Bifidobacterium actinocoloniiforme DSM 22766</name>
    <dbReference type="NCBI Taxonomy" id="1437605"/>
    <lineage>
        <taxon>Bacteria</taxon>
        <taxon>Bacillati</taxon>
        <taxon>Actinomycetota</taxon>
        <taxon>Actinomycetes</taxon>
        <taxon>Bifidobacteriales</taxon>
        <taxon>Bifidobacteriaceae</taxon>
        <taxon>Bifidobacterium</taxon>
    </lineage>
</organism>
<dbReference type="Proteomes" id="UP000029015">
    <property type="component" value="Unassembled WGS sequence"/>
</dbReference>
<dbReference type="OrthoDB" id="3240619at2"/>
<keyword evidence="3" id="KW-1185">Reference proteome</keyword>
<protein>
    <submittedName>
        <fullName evidence="2">Uncharacterized protein</fullName>
    </submittedName>
</protein>
<dbReference type="STRING" id="1437605.AB656_01040"/>
<evidence type="ECO:0000313" key="3">
    <source>
        <dbReference type="Proteomes" id="UP000029015"/>
    </source>
</evidence>
<dbReference type="AlphaFoldDB" id="A0A086YZT4"/>
<dbReference type="eggNOG" id="ENOG5031YKB">
    <property type="taxonomic scope" value="Bacteria"/>
</dbReference>
<sequence>MGKYQPGNLDGFLARDRRQRRQEREKDEANRPTGTELGQVTKRLDEQQKQIKKLLESQPVIDIQEKNTSNFGLNTTWSTVVILEIPVPQGTSRCVLQVSVNANVSGENPQGAPIGLARLLVNTDVMLSERVPTTVADKLIMITCSLTANKEYTALPSSISVVLQMQGLNGSYPAFATNTARLNTYTQFMRT</sequence>
<dbReference type="RefSeq" id="WP_033504617.1">
    <property type="nucleotide sequence ID" value="NZ_CP011786.1"/>
</dbReference>
<reference evidence="2 3" key="1">
    <citation type="submission" date="2014-03" db="EMBL/GenBank/DDBJ databases">
        <title>Genomics of Bifidobacteria.</title>
        <authorList>
            <person name="Ventura M."/>
            <person name="Milani C."/>
            <person name="Lugli G.A."/>
        </authorList>
    </citation>
    <scope>NUCLEOTIDE SEQUENCE [LARGE SCALE GENOMIC DNA]</scope>
    <source>
        <strain evidence="2 3">DSM 22766</strain>
    </source>
</reference>
<dbReference type="EMBL" id="JGYK01000001">
    <property type="protein sequence ID" value="KFI39784.1"/>
    <property type="molecule type" value="Genomic_DNA"/>
</dbReference>
<evidence type="ECO:0000313" key="2">
    <source>
        <dbReference type="EMBL" id="KFI39784.1"/>
    </source>
</evidence>
<comment type="caution">
    <text evidence="2">The sequence shown here is derived from an EMBL/GenBank/DDBJ whole genome shotgun (WGS) entry which is preliminary data.</text>
</comment>
<dbReference type="PATRIC" id="fig|1437605.7.peg.209"/>